<evidence type="ECO:0000256" key="1">
    <source>
        <dbReference type="ARBA" id="ARBA00004123"/>
    </source>
</evidence>
<dbReference type="EnsemblPlants" id="Ma05_t21580.3">
    <property type="protein sequence ID" value="Ma05_p21580.3"/>
    <property type="gene ID" value="Ma05_g21580"/>
</dbReference>
<dbReference type="InterPro" id="IPR045843">
    <property type="entry name" value="IND-like"/>
</dbReference>
<organism evidence="7 8">
    <name type="scientific">Musa acuminata subsp. malaccensis</name>
    <name type="common">Wild banana</name>
    <name type="synonym">Musa malaccensis</name>
    <dbReference type="NCBI Taxonomy" id="214687"/>
    <lineage>
        <taxon>Eukaryota</taxon>
        <taxon>Viridiplantae</taxon>
        <taxon>Streptophyta</taxon>
        <taxon>Embryophyta</taxon>
        <taxon>Tracheophyta</taxon>
        <taxon>Spermatophyta</taxon>
        <taxon>Magnoliopsida</taxon>
        <taxon>Liliopsida</taxon>
        <taxon>Zingiberales</taxon>
        <taxon>Musaceae</taxon>
        <taxon>Musa</taxon>
    </lineage>
</organism>
<dbReference type="InterPro" id="IPR036638">
    <property type="entry name" value="HLH_DNA-bd_sf"/>
</dbReference>
<sequence length="427" mass="46638">MHAMAEEGPEASVASSVTAAGHWWEIHASPFSSWNTMRRWPLPQADAHASSSSYDDADRSSISNTTSFTNASTHSALSMDSSSAELVGAPVENHIWSQLLLNVGTNGKARSSSHEDGESSLEVLSSSWELSPSSLNCLEKHLSSCDGLPNNLSDLVTNWSISPPNPQLHQYIAPSTCAVSIDRRPPVAHHSASDASRAKHEGGNSTSYPPSYDHSMKGTDTPFFRRPIGLDESDMPWSNRRNLSDQLSFAGCLNMKPSVNGSDSCDGNRCQSSTITGNGKVSRATEGKKKRSEDSSETHLKKPKPDGSMVSSQKLQEPKVKIAEKVSALQQLVSPFGKTDQASVLMETITCITVLQKQVQLLSAPYLKSSASKNSWGELERKEKAEAKYDLRSRGLCLVPVASIPQVHRESNRPDYWMPTYRSCLYR</sequence>
<evidence type="ECO:0008006" key="9">
    <source>
        <dbReference type="Google" id="ProtNLM"/>
    </source>
</evidence>
<keyword evidence="4" id="KW-0804">Transcription</keyword>
<keyword evidence="8" id="KW-1185">Reference proteome</keyword>
<dbReference type="PANTHER" id="PTHR16223">
    <property type="entry name" value="TRANSCRIPTION FACTOR BHLH83-RELATED"/>
    <property type="match status" value="1"/>
</dbReference>
<evidence type="ECO:0000256" key="4">
    <source>
        <dbReference type="ARBA" id="ARBA00023163"/>
    </source>
</evidence>
<dbReference type="SUPFAM" id="SSF47459">
    <property type="entry name" value="HLH, helix-loop-helix DNA-binding domain"/>
    <property type="match status" value="1"/>
</dbReference>
<name>A0A804J711_MUSAM</name>
<dbReference type="GeneID" id="103985768"/>
<evidence type="ECO:0000256" key="3">
    <source>
        <dbReference type="ARBA" id="ARBA00023015"/>
    </source>
</evidence>
<keyword evidence="5" id="KW-0539">Nucleus</keyword>
<dbReference type="GO" id="GO:0003700">
    <property type="term" value="F:DNA-binding transcription factor activity"/>
    <property type="evidence" value="ECO:0007669"/>
    <property type="project" value="InterPro"/>
</dbReference>
<dbReference type="PANTHER" id="PTHR16223:SF171">
    <property type="entry name" value="BASIC HELIX-LOOP-HELIX (BHLH) DNA-BINDING SUPERFAMILY PROTEIN"/>
    <property type="match status" value="1"/>
</dbReference>
<comment type="subcellular location">
    <subcellularLocation>
        <location evidence="1">Nucleus</location>
    </subcellularLocation>
</comment>
<evidence type="ECO:0000313" key="7">
    <source>
        <dbReference type="EnsemblPlants" id="Ma05_p21580.3"/>
    </source>
</evidence>
<dbReference type="GO" id="GO:0005634">
    <property type="term" value="C:nucleus"/>
    <property type="evidence" value="ECO:0007669"/>
    <property type="project" value="UniProtKB-SubCell"/>
</dbReference>
<dbReference type="Gramene" id="Ma05_t21580.3">
    <property type="protein sequence ID" value="Ma05_p21580.3"/>
    <property type="gene ID" value="Ma05_g21580"/>
</dbReference>
<evidence type="ECO:0000256" key="5">
    <source>
        <dbReference type="ARBA" id="ARBA00023242"/>
    </source>
</evidence>
<dbReference type="AlphaFoldDB" id="A0A804J711"/>
<evidence type="ECO:0000313" key="8">
    <source>
        <dbReference type="Proteomes" id="UP000012960"/>
    </source>
</evidence>
<proteinExistence type="inferred from homology"/>
<feature type="compositionally biased region" description="Basic and acidic residues" evidence="6">
    <location>
        <begin position="283"/>
        <end position="305"/>
    </location>
</feature>
<dbReference type="OrthoDB" id="663846at2759"/>
<protein>
    <recommendedName>
        <fullName evidence="9">BHLH domain-containing protein</fullName>
    </recommendedName>
</protein>
<reference evidence="7" key="1">
    <citation type="submission" date="2021-05" db="UniProtKB">
        <authorList>
            <consortium name="EnsemblPlants"/>
        </authorList>
    </citation>
    <scope>IDENTIFICATION</scope>
    <source>
        <strain evidence="7">subsp. malaccensis</strain>
    </source>
</reference>
<comment type="similarity">
    <text evidence="2">Belongs to the bHLH protein family.</text>
</comment>
<dbReference type="Proteomes" id="UP000012960">
    <property type="component" value="Unplaced"/>
</dbReference>
<dbReference type="InterPro" id="IPR045239">
    <property type="entry name" value="bHLH95_bHLH"/>
</dbReference>
<evidence type="ECO:0000256" key="6">
    <source>
        <dbReference type="SAM" id="MobiDB-lite"/>
    </source>
</evidence>
<feature type="region of interest" description="Disordered" evidence="6">
    <location>
        <begin position="184"/>
        <end position="240"/>
    </location>
</feature>
<dbReference type="GO" id="GO:0046983">
    <property type="term" value="F:protein dimerization activity"/>
    <property type="evidence" value="ECO:0007669"/>
    <property type="project" value="InterPro"/>
</dbReference>
<accession>A0A804J711</accession>
<dbReference type="CDD" id="cd11393">
    <property type="entry name" value="bHLH_AtbHLH_like"/>
    <property type="match status" value="1"/>
</dbReference>
<keyword evidence="3" id="KW-0805">Transcription regulation</keyword>
<evidence type="ECO:0000256" key="2">
    <source>
        <dbReference type="ARBA" id="ARBA00005510"/>
    </source>
</evidence>
<feature type="compositionally biased region" description="Polar residues" evidence="6">
    <location>
        <begin position="260"/>
        <end position="279"/>
    </location>
</feature>
<feature type="region of interest" description="Disordered" evidence="6">
    <location>
        <begin position="260"/>
        <end position="314"/>
    </location>
</feature>